<comment type="caution">
    <text evidence="4">The sequence shown here is derived from an EMBL/GenBank/DDBJ whole genome shotgun (WGS) entry which is preliminary data.</text>
</comment>
<gene>
    <name evidence="4" type="ORF">BaRGS_00009566</name>
</gene>
<name>A0ABD0LJE4_9CAEN</name>
<accession>A0ABD0LJE4</accession>
<sequence length="544" mass="59934">MGTWAEEIPFIPSDEEERLFHTELAPLDDAQVAHSIASVAEKELPVSLIYVSVSPPKPTGAELAKILKPGDRVKRGKDWKYDNEDGSPPGPGTVSTDQTGCPAGWVRVQWDAGSSNNYRMGAESCYDLELMFAQLDDGPVGCWRQENLQFVWRGPLRSGTGLPGVSSDSVNRAINGKNPSPKGRSVFLICPQQCFSSSHEECTGVKSISSIAKQERETLTEQARRLRDRESELTAQIRKLEREVLDAQTHFSSMRSQVKATFDGLHQMVEKRRQEINTKLQEEENSVVTPKQDKKASLEEQRVSVAAHAGSVERLVVPSPDSVLLGMLEKLRTRLDDLEKQTQLSPDSQDVRLASFTFDSDMVKRFEEAFGVFGVVTTKGGTASGTAVYGKKKCLVRGHDESMSPPKPTGAALAQILKPGDRVKRGKDLWIYGNEGGSPPGPGTVSADQTGCAAGWVRVQWDAGSCKNYRMGAKSLYDLELASRCSDYFEKHHSLCLYRGVFIVRDSSITRVKCDPHRYTAGMSFGPRFESTSHISPDSDWLGG</sequence>
<keyword evidence="5" id="KW-1185">Reference proteome</keyword>
<dbReference type="AlphaFoldDB" id="A0ABD0LJE4"/>
<evidence type="ECO:0000256" key="2">
    <source>
        <dbReference type="SAM" id="MobiDB-lite"/>
    </source>
</evidence>
<protein>
    <recommendedName>
        <fullName evidence="3">MIB/HERC2 domain-containing protein</fullName>
    </recommendedName>
</protein>
<evidence type="ECO:0000313" key="5">
    <source>
        <dbReference type="Proteomes" id="UP001519460"/>
    </source>
</evidence>
<feature type="coiled-coil region" evidence="1">
    <location>
        <begin position="209"/>
        <end position="286"/>
    </location>
</feature>
<organism evidence="4 5">
    <name type="scientific">Batillaria attramentaria</name>
    <dbReference type="NCBI Taxonomy" id="370345"/>
    <lineage>
        <taxon>Eukaryota</taxon>
        <taxon>Metazoa</taxon>
        <taxon>Spiralia</taxon>
        <taxon>Lophotrochozoa</taxon>
        <taxon>Mollusca</taxon>
        <taxon>Gastropoda</taxon>
        <taxon>Caenogastropoda</taxon>
        <taxon>Sorbeoconcha</taxon>
        <taxon>Cerithioidea</taxon>
        <taxon>Batillariidae</taxon>
        <taxon>Batillaria</taxon>
    </lineage>
</organism>
<evidence type="ECO:0000313" key="4">
    <source>
        <dbReference type="EMBL" id="KAK7499306.1"/>
    </source>
</evidence>
<feature type="domain" description="MIB/HERC2" evidence="3">
    <location>
        <begin position="409"/>
        <end position="485"/>
    </location>
</feature>
<feature type="domain" description="MIB/HERC2" evidence="3">
    <location>
        <begin position="59"/>
        <end position="134"/>
    </location>
</feature>
<dbReference type="SUPFAM" id="SSF159034">
    <property type="entry name" value="Mib/herc2 domain-like"/>
    <property type="match status" value="2"/>
</dbReference>
<evidence type="ECO:0000259" key="3">
    <source>
        <dbReference type="PROSITE" id="PS51416"/>
    </source>
</evidence>
<dbReference type="InterPro" id="IPR037252">
    <property type="entry name" value="Mib_Herc2_sf"/>
</dbReference>
<evidence type="ECO:0000256" key="1">
    <source>
        <dbReference type="SAM" id="Coils"/>
    </source>
</evidence>
<dbReference type="InterPro" id="IPR010606">
    <property type="entry name" value="Mib_Herc2"/>
</dbReference>
<keyword evidence="1" id="KW-0175">Coiled coil</keyword>
<dbReference type="EMBL" id="JACVVK020000045">
    <property type="protein sequence ID" value="KAK7499306.1"/>
    <property type="molecule type" value="Genomic_DNA"/>
</dbReference>
<dbReference type="Gene3D" id="2.30.30.40">
    <property type="entry name" value="SH3 Domains"/>
    <property type="match status" value="2"/>
</dbReference>
<proteinExistence type="predicted"/>
<dbReference type="Pfam" id="PF06701">
    <property type="entry name" value="MIB_HERC2"/>
    <property type="match status" value="2"/>
</dbReference>
<reference evidence="4 5" key="1">
    <citation type="journal article" date="2023" name="Sci. Data">
        <title>Genome assembly of the Korean intertidal mud-creeper Batillaria attramentaria.</title>
        <authorList>
            <person name="Patra A.K."/>
            <person name="Ho P.T."/>
            <person name="Jun S."/>
            <person name="Lee S.J."/>
            <person name="Kim Y."/>
            <person name="Won Y.J."/>
        </authorList>
    </citation>
    <scope>NUCLEOTIDE SEQUENCE [LARGE SCALE GENOMIC DNA]</scope>
    <source>
        <strain evidence="4">Wonlab-2016</strain>
    </source>
</reference>
<dbReference type="Proteomes" id="UP001519460">
    <property type="component" value="Unassembled WGS sequence"/>
</dbReference>
<feature type="region of interest" description="Disordered" evidence="2">
    <location>
        <begin position="75"/>
        <end position="100"/>
    </location>
</feature>
<dbReference type="PROSITE" id="PS51416">
    <property type="entry name" value="MIB_HERC2"/>
    <property type="match status" value="2"/>
</dbReference>